<dbReference type="InterPro" id="IPR049382">
    <property type="entry name" value="FGGY_C_2"/>
</dbReference>
<evidence type="ECO:0000256" key="1">
    <source>
        <dbReference type="ARBA" id="ARBA00009156"/>
    </source>
</evidence>
<name>A0A7V7PP58_9HYPH</name>
<gene>
    <name evidence="7" type="ORF">F6X38_12320</name>
</gene>
<protein>
    <submittedName>
        <fullName evidence="7">Carbohydrate kinase</fullName>
    </submittedName>
</protein>
<feature type="domain" description="Carbohydrate kinase FGGY N-terminal" evidence="5">
    <location>
        <begin position="9"/>
        <end position="243"/>
    </location>
</feature>
<sequence>MTGTARHVAVIDVGKTNAKLAVHDLDTGADVFVRTEPNRVRTDGPYPHFDVERLWDFLTDALGQAARAHPVDAISVTTHGACAALVGDDGLALPILDYESDAPEATRRDYDAARPPFAETFSPRLPNGLNVGAQLFWLARAFPDAFAKARHVLTYPQYWVWRLTGVAAGELTSLGCHTDIWQPAAGTYSALVESQGWGRLFPPVRSAFDAVAPLRPDLAQRLGLGGRDIPVHCGIHDSNASLLPHVLARQAPFTVLSTGTWIIAMAVGGSLDGLDPARDTLANVDALGRAVPSSRFMGGREFDILTEHLAAEPTADEIAAVLGSDAMALPSFAAGTGPFPNGRGEWVETLEMPGARVAAASLYCALMTGEALDLVGAAGPTIVEGPFARNRLFIEAVGALTGRPAAASPGATGTTAGAALLAAGARPHAAAPPDAPSPPDPHRDAIRRYAERWRARLPKGG</sequence>
<keyword evidence="2" id="KW-0808">Transferase</keyword>
<feature type="compositionally biased region" description="Low complexity" evidence="4">
    <location>
        <begin position="417"/>
        <end position="432"/>
    </location>
</feature>
<keyword evidence="3 7" id="KW-0418">Kinase</keyword>
<feature type="region of interest" description="Disordered" evidence="4">
    <location>
        <begin position="417"/>
        <end position="445"/>
    </location>
</feature>
<dbReference type="CDD" id="cd07772">
    <property type="entry name" value="ASKHA_NBD_FGGY_NaCK-like"/>
    <property type="match status" value="1"/>
</dbReference>
<evidence type="ECO:0000259" key="6">
    <source>
        <dbReference type="Pfam" id="PF21546"/>
    </source>
</evidence>
<evidence type="ECO:0000313" key="7">
    <source>
        <dbReference type="EMBL" id="KAB0679602.1"/>
    </source>
</evidence>
<evidence type="ECO:0000256" key="4">
    <source>
        <dbReference type="SAM" id="MobiDB-lite"/>
    </source>
</evidence>
<dbReference type="RefSeq" id="WP_150970126.1">
    <property type="nucleotide sequence ID" value="NZ_VZDO01000009.1"/>
</dbReference>
<dbReference type="PANTHER" id="PTHR43095">
    <property type="entry name" value="SUGAR KINASE"/>
    <property type="match status" value="1"/>
</dbReference>
<comment type="caution">
    <text evidence="7">The sequence shown here is derived from an EMBL/GenBank/DDBJ whole genome shotgun (WGS) entry which is preliminary data.</text>
</comment>
<feature type="domain" description="Carbohydrate kinase FGGY C-terminal" evidence="6">
    <location>
        <begin position="250"/>
        <end position="423"/>
    </location>
</feature>
<dbReference type="InterPro" id="IPR050406">
    <property type="entry name" value="FGGY_Carb_Kinase"/>
</dbReference>
<evidence type="ECO:0000259" key="5">
    <source>
        <dbReference type="Pfam" id="PF00370"/>
    </source>
</evidence>
<dbReference type="AlphaFoldDB" id="A0A7V7PP58"/>
<dbReference type="GO" id="GO:0016301">
    <property type="term" value="F:kinase activity"/>
    <property type="evidence" value="ECO:0007669"/>
    <property type="project" value="UniProtKB-KW"/>
</dbReference>
<reference evidence="7 8" key="1">
    <citation type="submission" date="2019-09" db="EMBL/GenBank/DDBJ databases">
        <title>YIM 132180 draft genome.</title>
        <authorList>
            <person name="Zhang K."/>
        </authorList>
    </citation>
    <scope>NUCLEOTIDE SEQUENCE [LARGE SCALE GENOMIC DNA]</scope>
    <source>
        <strain evidence="7 8">YIM 132180</strain>
    </source>
</reference>
<dbReference type="InterPro" id="IPR043129">
    <property type="entry name" value="ATPase_NBD"/>
</dbReference>
<dbReference type="Gene3D" id="3.30.420.40">
    <property type="match status" value="2"/>
</dbReference>
<dbReference type="InterPro" id="IPR018484">
    <property type="entry name" value="FGGY_N"/>
</dbReference>
<dbReference type="GO" id="GO:0005975">
    <property type="term" value="P:carbohydrate metabolic process"/>
    <property type="evidence" value="ECO:0007669"/>
    <property type="project" value="InterPro"/>
</dbReference>
<evidence type="ECO:0000313" key="8">
    <source>
        <dbReference type="Proteomes" id="UP000432089"/>
    </source>
</evidence>
<keyword evidence="8" id="KW-1185">Reference proteome</keyword>
<dbReference type="PANTHER" id="PTHR43095:SF5">
    <property type="entry name" value="XYLULOSE KINASE"/>
    <property type="match status" value="1"/>
</dbReference>
<comment type="similarity">
    <text evidence="1">Belongs to the FGGY kinase family.</text>
</comment>
<dbReference type="Pfam" id="PF00370">
    <property type="entry name" value="FGGY_N"/>
    <property type="match status" value="1"/>
</dbReference>
<proteinExistence type="inferred from homology"/>
<dbReference type="Pfam" id="PF21546">
    <property type="entry name" value="FGGY_C_2"/>
    <property type="match status" value="1"/>
</dbReference>
<evidence type="ECO:0000256" key="3">
    <source>
        <dbReference type="ARBA" id="ARBA00022777"/>
    </source>
</evidence>
<dbReference type="Proteomes" id="UP000432089">
    <property type="component" value="Unassembled WGS sequence"/>
</dbReference>
<dbReference type="EMBL" id="VZDO01000009">
    <property type="protein sequence ID" value="KAB0679602.1"/>
    <property type="molecule type" value="Genomic_DNA"/>
</dbReference>
<evidence type="ECO:0000256" key="2">
    <source>
        <dbReference type="ARBA" id="ARBA00022679"/>
    </source>
</evidence>
<dbReference type="SUPFAM" id="SSF53067">
    <property type="entry name" value="Actin-like ATPase domain"/>
    <property type="match status" value="1"/>
</dbReference>
<organism evidence="7 8">
    <name type="scientific">Plantimonas leprariae</name>
    <dbReference type="NCBI Taxonomy" id="2615207"/>
    <lineage>
        <taxon>Bacteria</taxon>
        <taxon>Pseudomonadati</taxon>
        <taxon>Pseudomonadota</taxon>
        <taxon>Alphaproteobacteria</taxon>
        <taxon>Hyphomicrobiales</taxon>
        <taxon>Aurantimonadaceae</taxon>
        <taxon>Plantimonas</taxon>
    </lineage>
</organism>
<accession>A0A7V7PP58</accession>